<proteinExistence type="predicted"/>
<sequence>MANSLFGTYAPVPTKPEDVSFENDEIVDSADADYFSIDEKLGIDKNEHFDNQQHEKYDNHEIEADETFINSILNDIPHSANSDTEKSVDSGFINQDIIPDNNYEALESAKLGVVEKITVPSQSASDSHFASDAAKIVDVDKSVVRNIIDKPLMKSADLSEIDFDLDPEVIDAALKNVVSYFDTIDSMPISPTNEIHVPVDSSKP</sequence>
<accession>A0A914QBT4</accession>
<name>A0A914QBT4_9BILA</name>
<keyword evidence="1" id="KW-1185">Reference proteome</keyword>
<protein>
    <submittedName>
        <fullName evidence="2">Uncharacterized protein</fullName>
    </submittedName>
</protein>
<dbReference type="WBParaSite" id="PDA_v2.g28698.t1">
    <property type="protein sequence ID" value="PDA_v2.g28698.t1"/>
    <property type="gene ID" value="PDA_v2.g28698"/>
</dbReference>
<organism evidence="1 2">
    <name type="scientific">Panagrolaimus davidi</name>
    <dbReference type="NCBI Taxonomy" id="227884"/>
    <lineage>
        <taxon>Eukaryota</taxon>
        <taxon>Metazoa</taxon>
        <taxon>Ecdysozoa</taxon>
        <taxon>Nematoda</taxon>
        <taxon>Chromadorea</taxon>
        <taxon>Rhabditida</taxon>
        <taxon>Tylenchina</taxon>
        <taxon>Panagrolaimomorpha</taxon>
        <taxon>Panagrolaimoidea</taxon>
        <taxon>Panagrolaimidae</taxon>
        <taxon>Panagrolaimus</taxon>
    </lineage>
</organism>
<evidence type="ECO:0000313" key="2">
    <source>
        <dbReference type="WBParaSite" id="PDA_v2.g28698.t1"/>
    </source>
</evidence>
<reference evidence="2" key="1">
    <citation type="submission" date="2022-11" db="UniProtKB">
        <authorList>
            <consortium name="WormBaseParasite"/>
        </authorList>
    </citation>
    <scope>IDENTIFICATION</scope>
</reference>
<dbReference type="AlphaFoldDB" id="A0A914QBT4"/>
<evidence type="ECO:0000313" key="1">
    <source>
        <dbReference type="Proteomes" id="UP000887578"/>
    </source>
</evidence>
<dbReference type="Proteomes" id="UP000887578">
    <property type="component" value="Unplaced"/>
</dbReference>